<keyword evidence="1" id="KW-1133">Transmembrane helix</keyword>
<dbReference type="EMBL" id="CAKJTJ010000011">
    <property type="protein sequence ID" value="CAG9621526.1"/>
    <property type="molecule type" value="Genomic_DNA"/>
</dbReference>
<feature type="transmembrane region" description="Helical" evidence="1">
    <location>
        <begin position="97"/>
        <end position="114"/>
    </location>
</feature>
<organism evidence="2 3">
    <name type="scientific">Sutcliffiella rhizosphaerae</name>
    <dbReference type="NCBI Taxonomy" id="2880967"/>
    <lineage>
        <taxon>Bacteria</taxon>
        <taxon>Bacillati</taxon>
        <taxon>Bacillota</taxon>
        <taxon>Bacilli</taxon>
        <taxon>Bacillales</taxon>
        <taxon>Bacillaceae</taxon>
        <taxon>Sutcliffiella</taxon>
    </lineage>
</organism>
<protein>
    <submittedName>
        <fullName evidence="2">Uncharacterized protein</fullName>
    </submittedName>
</protein>
<sequence length="173" mass="20548">MIGGYIVKKRPVLFLWLMFITSLLTLPFLGWKAFKRFLPGTLFTAGIMMIESLLAVKFNWWKIFKKIPPYFINEFAFMAGPFFAGPLWILRLTYGRFFLYFVLNAVTDAVLVYPMNYFFEHIGILKMKKMNRHQLYVLCVAEAVLMYGFQWLWENLMKKKKEEDEITLQSPIP</sequence>
<keyword evidence="1" id="KW-0812">Transmembrane</keyword>
<proteinExistence type="predicted"/>
<evidence type="ECO:0000313" key="3">
    <source>
        <dbReference type="Proteomes" id="UP000789833"/>
    </source>
</evidence>
<feature type="transmembrane region" description="Helical" evidence="1">
    <location>
        <begin position="70"/>
        <end position="91"/>
    </location>
</feature>
<comment type="caution">
    <text evidence="2">The sequence shown here is derived from an EMBL/GenBank/DDBJ whole genome shotgun (WGS) entry which is preliminary data.</text>
</comment>
<feature type="transmembrane region" description="Helical" evidence="1">
    <location>
        <begin position="37"/>
        <end position="58"/>
    </location>
</feature>
<reference evidence="2 3" key="1">
    <citation type="submission" date="2021-10" db="EMBL/GenBank/DDBJ databases">
        <authorList>
            <person name="Criscuolo A."/>
        </authorList>
    </citation>
    <scope>NUCLEOTIDE SEQUENCE [LARGE SCALE GENOMIC DNA]</scope>
    <source>
        <strain evidence="3">CIP 111883</strain>
    </source>
</reference>
<dbReference type="Proteomes" id="UP000789833">
    <property type="component" value="Unassembled WGS sequence"/>
</dbReference>
<keyword evidence="3" id="KW-1185">Reference proteome</keyword>
<accession>A0ABN8A8P9</accession>
<feature type="transmembrane region" description="Helical" evidence="1">
    <location>
        <begin position="12"/>
        <end position="31"/>
    </location>
</feature>
<gene>
    <name evidence="2" type="ORF">BACCIP111883_02299</name>
</gene>
<keyword evidence="1" id="KW-0472">Membrane</keyword>
<evidence type="ECO:0000313" key="2">
    <source>
        <dbReference type="EMBL" id="CAG9621526.1"/>
    </source>
</evidence>
<evidence type="ECO:0000256" key="1">
    <source>
        <dbReference type="SAM" id="Phobius"/>
    </source>
</evidence>
<feature type="transmembrane region" description="Helical" evidence="1">
    <location>
        <begin position="135"/>
        <end position="153"/>
    </location>
</feature>
<name>A0ABN8A8P9_9BACI</name>